<dbReference type="PROSITE" id="PS51318">
    <property type="entry name" value="TAT"/>
    <property type="match status" value="1"/>
</dbReference>
<organism evidence="9 10">
    <name type="scientific">Martelella mediterranea</name>
    <dbReference type="NCBI Taxonomy" id="293089"/>
    <lineage>
        <taxon>Bacteria</taxon>
        <taxon>Pseudomonadati</taxon>
        <taxon>Pseudomonadota</taxon>
        <taxon>Alphaproteobacteria</taxon>
        <taxon>Hyphomicrobiales</taxon>
        <taxon>Aurantimonadaceae</taxon>
        <taxon>Martelella</taxon>
    </lineage>
</organism>
<dbReference type="Gene3D" id="2.40.160.60">
    <property type="entry name" value="Outer membrane protein transport protein (OMPP1/FadL/TodX)"/>
    <property type="match status" value="1"/>
</dbReference>
<evidence type="ECO:0000256" key="2">
    <source>
        <dbReference type="ARBA" id="ARBA00008163"/>
    </source>
</evidence>
<name>A0A4R3P2K7_9HYPH</name>
<evidence type="ECO:0000256" key="8">
    <source>
        <dbReference type="SAM" id="SignalP"/>
    </source>
</evidence>
<gene>
    <name evidence="9" type="ORF">EDC90_100175</name>
</gene>
<feature type="signal peptide" evidence="8">
    <location>
        <begin position="1"/>
        <end position="27"/>
    </location>
</feature>
<proteinExistence type="inferred from homology"/>
<keyword evidence="7" id="KW-0998">Cell outer membrane</keyword>
<keyword evidence="4" id="KW-0812">Transmembrane</keyword>
<dbReference type="Pfam" id="PF03349">
    <property type="entry name" value="Toluene_X"/>
    <property type="match status" value="1"/>
</dbReference>
<dbReference type="InterPro" id="IPR006311">
    <property type="entry name" value="TAT_signal"/>
</dbReference>
<comment type="subcellular location">
    <subcellularLocation>
        <location evidence="1">Cell outer membrane</location>
        <topology evidence="1">Multi-pass membrane protein</topology>
    </subcellularLocation>
</comment>
<evidence type="ECO:0000256" key="1">
    <source>
        <dbReference type="ARBA" id="ARBA00004571"/>
    </source>
</evidence>
<evidence type="ECO:0000313" key="10">
    <source>
        <dbReference type="Proteomes" id="UP000295097"/>
    </source>
</evidence>
<feature type="chain" id="PRO_5020491816" evidence="8">
    <location>
        <begin position="28"/>
        <end position="433"/>
    </location>
</feature>
<dbReference type="Proteomes" id="UP000295097">
    <property type="component" value="Unassembled WGS sequence"/>
</dbReference>
<dbReference type="GO" id="GO:0009279">
    <property type="term" value="C:cell outer membrane"/>
    <property type="evidence" value="ECO:0007669"/>
    <property type="project" value="UniProtKB-SubCell"/>
</dbReference>
<dbReference type="EMBL" id="SMAR01000001">
    <property type="protein sequence ID" value="TCT44938.1"/>
    <property type="molecule type" value="Genomic_DNA"/>
</dbReference>
<evidence type="ECO:0000256" key="3">
    <source>
        <dbReference type="ARBA" id="ARBA00022452"/>
    </source>
</evidence>
<comment type="similarity">
    <text evidence="2">Belongs to the OmpP1/FadL family.</text>
</comment>
<dbReference type="SUPFAM" id="SSF56935">
    <property type="entry name" value="Porins"/>
    <property type="match status" value="1"/>
</dbReference>
<dbReference type="GO" id="GO:0015483">
    <property type="term" value="F:long-chain fatty acid transporting porin activity"/>
    <property type="evidence" value="ECO:0007669"/>
    <property type="project" value="TreeGrafter"/>
</dbReference>
<evidence type="ECO:0000256" key="4">
    <source>
        <dbReference type="ARBA" id="ARBA00022692"/>
    </source>
</evidence>
<dbReference type="OrthoDB" id="19849at2"/>
<keyword evidence="5 8" id="KW-0732">Signal</keyword>
<keyword evidence="3" id="KW-1134">Transmembrane beta strand</keyword>
<evidence type="ECO:0000313" key="9">
    <source>
        <dbReference type="EMBL" id="TCT44938.1"/>
    </source>
</evidence>
<keyword evidence="10" id="KW-1185">Reference proteome</keyword>
<dbReference type="PANTHER" id="PTHR35093">
    <property type="entry name" value="OUTER MEMBRANE PROTEIN NMB0088-RELATED"/>
    <property type="match status" value="1"/>
</dbReference>
<evidence type="ECO:0000256" key="5">
    <source>
        <dbReference type="ARBA" id="ARBA00022729"/>
    </source>
</evidence>
<dbReference type="InterPro" id="IPR005017">
    <property type="entry name" value="OMPP1/FadL/TodX"/>
</dbReference>
<dbReference type="AlphaFoldDB" id="A0A4R3P2K7"/>
<dbReference type="PANTHER" id="PTHR35093:SF8">
    <property type="entry name" value="OUTER MEMBRANE PROTEIN NMB0088-RELATED"/>
    <property type="match status" value="1"/>
</dbReference>
<protein>
    <submittedName>
        <fullName evidence="9">Long-chain fatty acid transport protein</fullName>
    </submittedName>
</protein>
<dbReference type="RefSeq" id="WP_132307360.1">
    <property type="nucleotide sequence ID" value="NZ_SMAR01000001.1"/>
</dbReference>
<accession>A0A4R3P2K7</accession>
<evidence type="ECO:0000256" key="7">
    <source>
        <dbReference type="ARBA" id="ARBA00023237"/>
    </source>
</evidence>
<reference evidence="9 10" key="1">
    <citation type="submission" date="2019-03" db="EMBL/GenBank/DDBJ databases">
        <title>Freshwater and sediment microbial communities from various areas in North America, analyzing microbe dynamics in response to fracking.</title>
        <authorList>
            <person name="Lamendella R."/>
        </authorList>
    </citation>
    <scope>NUCLEOTIDE SEQUENCE [LARGE SCALE GENOMIC DNA]</scope>
    <source>
        <strain evidence="9 10">175.2</strain>
    </source>
</reference>
<keyword evidence="6" id="KW-0472">Membrane</keyword>
<evidence type="ECO:0000256" key="6">
    <source>
        <dbReference type="ARBA" id="ARBA00023136"/>
    </source>
</evidence>
<comment type="caution">
    <text evidence="9">The sequence shown here is derived from an EMBL/GenBank/DDBJ whole genome shotgun (WGS) entry which is preliminary data.</text>
</comment>
<sequence length="433" mass="46355">MPFLNRTSLLLLASAAAAALTAGTASAGSFALREQSARGQGQAFAGAAAGQAGLGSMYWNPATMAAFEGFQVEMNLSGIFPYSDITPTTGTSPFLLGAGGTASTGDIALDAALPAGYVSYQLDDDIWIGLGLNTPFGLETKNPPNAPGQIYARTSEVISYNITPTIAWQVNDWLALGAGIEAMYFKTRLTQAMGIMPNAASADLQGDSWGVGFTLGFTLTPMDGTTIGVGYRSQIKQSLTGDINFGAPVSTSLGTLPAGRYDVKSDLTLPDQITVGLSQDLTDDLTLNAGFEWTNWSVFNNFPVVGTSGITNGVEITDLPFEYDDGYYVSLGLEYDWTQQFTIRGGLGYEWSPISTRNRDLRLPDSNRIHASIGGSYNWTENLSLDFAYEHIFTTGDTDIKLDSDNPHYAGLPYFGDVDSRVDIVSASLRYRF</sequence>